<dbReference type="Proteomes" id="UP000827092">
    <property type="component" value="Unassembled WGS sequence"/>
</dbReference>
<organism evidence="2 3">
    <name type="scientific">Oedothorax gibbosus</name>
    <dbReference type="NCBI Taxonomy" id="931172"/>
    <lineage>
        <taxon>Eukaryota</taxon>
        <taxon>Metazoa</taxon>
        <taxon>Ecdysozoa</taxon>
        <taxon>Arthropoda</taxon>
        <taxon>Chelicerata</taxon>
        <taxon>Arachnida</taxon>
        <taxon>Araneae</taxon>
        <taxon>Araneomorphae</taxon>
        <taxon>Entelegynae</taxon>
        <taxon>Araneoidea</taxon>
        <taxon>Linyphiidae</taxon>
        <taxon>Erigoninae</taxon>
        <taxon>Oedothorax</taxon>
    </lineage>
</organism>
<reference evidence="2 3" key="1">
    <citation type="journal article" date="2022" name="Nat. Ecol. Evol.">
        <title>A masculinizing supergene underlies an exaggerated male reproductive morph in a spider.</title>
        <authorList>
            <person name="Hendrickx F."/>
            <person name="De Corte Z."/>
            <person name="Sonet G."/>
            <person name="Van Belleghem S.M."/>
            <person name="Kostlbacher S."/>
            <person name="Vangestel C."/>
        </authorList>
    </citation>
    <scope>NUCLEOTIDE SEQUENCE [LARGE SCALE GENOMIC DNA]</scope>
    <source>
        <strain evidence="2">W744_W776</strain>
    </source>
</reference>
<gene>
    <name evidence="2" type="ORF">JTE90_008293</name>
</gene>
<keyword evidence="3" id="KW-1185">Reference proteome</keyword>
<dbReference type="EMBL" id="JAFNEN010000419">
    <property type="protein sequence ID" value="KAG8183391.1"/>
    <property type="molecule type" value="Genomic_DNA"/>
</dbReference>
<accession>A0AAV6UJA0</accession>
<name>A0AAV6UJA0_9ARAC</name>
<protein>
    <recommendedName>
        <fullName evidence="1">PiggyBac transposable element-derived protein domain-containing protein</fullName>
    </recommendedName>
</protein>
<comment type="caution">
    <text evidence="2">The sequence shown here is derived from an EMBL/GenBank/DDBJ whole genome shotgun (WGS) entry which is preliminary data.</text>
</comment>
<sequence length="112" mass="12570">MKGKFRSNVRTPAKNIILKLPGNTKYAKNISTPSQAWSIILDEAMLNLLVNYTKIYIGIVRDKFLCEKDAKDITKSELKAFICLLYLGGLHKSSHVNVKDLWSTDGTGVEII</sequence>
<proteinExistence type="predicted"/>
<evidence type="ECO:0000313" key="3">
    <source>
        <dbReference type="Proteomes" id="UP000827092"/>
    </source>
</evidence>
<evidence type="ECO:0000259" key="1">
    <source>
        <dbReference type="Pfam" id="PF13843"/>
    </source>
</evidence>
<evidence type="ECO:0000313" key="2">
    <source>
        <dbReference type="EMBL" id="KAG8183391.1"/>
    </source>
</evidence>
<feature type="domain" description="PiggyBac transposable element-derived protein" evidence="1">
    <location>
        <begin position="32"/>
        <end position="106"/>
    </location>
</feature>
<dbReference type="Pfam" id="PF13843">
    <property type="entry name" value="DDE_Tnp_1_7"/>
    <property type="match status" value="1"/>
</dbReference>
<dbReference type="AlphaFoldDB" id="A0AAV6UJA0"/>
<dbReference type="InterPro" id="IPR029526">
    <property type="entry name" value="PGBD"/>
</dbReference>